<gene>
    <name evidence="1" type="ORF">F7018_08020</name>
</gene>
<comment type="caution">
    <text evidence="1">The sequence shown here is derived from an EMBL/GenBank/DDBJ whole genome shotgun (WGS) entry which is preliminary data.</text>
</comment>
<evidence type="ECO:0000313" key="2">
    <source>
        <dbReference type="Proteomes" id="UP000467305"/>
    </source>
</evidence>
<dbReference type="Proteomes" id="UP000467305">
    <property type="component" value="Unassembled WGS sequence"/>
</dbReference>
<sequence length="222" mass="26345">MTKQEYAKYLGQIINEDIDIDSNDLSCQFYGYFQYFMPDGNGLEKVFRPIINGNLYFERLIKIYSATEERFNELSKEGKSPGYFCPNPSENKELLILNGEKYIENLKLFSEIVTDQEFIDTMAEIKTIEITESDKRTNENDTNAIIYDSISDWFIDNTDFDSIIKILDEAYYSINCDYNLSHYFQYPSYQDKLEFDLFAPYFEIWKMGYYCWFDEGKLIIGK</sequence>
<proteinExistence type="predicted"/>
<evidence type="ECO:0000313" key="1">
    <source>
        <dbReference type="EMBL" id="KAB1158556.1"/>
    </source>
</evidence>
<protein>
    <submittedName>
        <fullName evidence="1">Uncharacterized protein</fullName>
    </submittedName>
</protein>
<keyword evidence="2" id="KW-1185">Reference proteome</keyword>
<name>A0A7J5ALX2_9FLAO</name>
<reference evidence="1 2" key="1">
    <citation type="submission" date="2019-09" db="EMBL/GenBank/DDBJ databases">
        <authorList>
            <person name="Cao W.R."/>
        </authorList>
    </citation>
    <scope>NUCLEOTIDE SEQUENCE [LARGE SCALE GENOMIC DNA]</scope>
    <source>
        <strain evidence="2">a4</strain>
    </source>
</reference>
<dbReference type="RefSeq" id="WP_150899526.1">
    <property type="nucleotide sequence ID" value="NZ_WAAU01000012.1"/>
</dbReference>
<accession>A0A7J5ALX2</accession>
<dbReference type="EMBL" id="WAAU01000012">
    <property type="protein sequence ID" value="KAB1158556.1"/>
    <property type="molecule type" value="Genomic_DNA"/>
</dbReference>
<organism evidence="1 2">
    <name type="scientific">Tenacibaculum aiptasiae</name>
    <dbReference type="NCBI Taxonomy" id="426481"/>
    <lineage>
        <taxon>Bacteria</taxon>
        <taxon>Pseudomonadati</taxon>
        <taxon>Bacteroidota</taxon>
        <taxon>Flavobacteriia</taxon>
        <taxon>Flavobacteriales</taxon>
        <taxon>Flavobacteriaceae</taxon>
        <taxon>Tenacibaculum</taxon>
    </lineage>
</organism>
<dbReference type="AlphaFoldDB" id="A0A7J5ALX2"/>
<dbReference type="OrthoDB" id="2066087at2"/>